<evidence type="ECO:0000256" key="7">
    <source>
        <dbReference type="ARBA" id="ARBA00023163"/>
    </source>
</evidence>
<organism evidence="13 14">
    <name type="scientific">Eiseniibacteriota bacterium</name>
    <dbReference type="NCBI Taxonomy" id="2212470"/>
    <lineage>
        <taxon>Bacteria</taxon>
        <taxon>Candidatus Eiseniibacteriota</taxon>
    </lineage>
</organism>
<dbReference type="Gene3D" id="1.10.150.20">
    <property type="entry name" value="5' to 3' exonuclease, C-terminal subdomain"/>
    <property type="match status" value="1"/>
</dbReference>
<accession>A0ABV6YKV6</accession>
<dbReference type="NCBIfam" id="NF003519">
    <property type="entry name" value="PRK05182.2-5"/>
    <property type="match status" value="1"/>
</dbReference>
<dbReference type="GO" id="GO:0000428">
    <property type="term" value="C:DNA-directed RNA polymerase complex"/>
    <property type="evidence" value="ECO:0007669"/>
    <property type="project" value="UniProtKB-KW"/>
</dbReference>
<dbReference type="Pfam" id="PF03118">
    <property type="entry name" value="RNA_pol_A_CTD"/>
    <property type="match status" value="1"/>
</dbReference>
<evidence type="ECO:0000256" key="5">
    <source>
        <dbReference type="ARBA" id="ARBA00022679"/>
    </source>
</evidence>
<evidence type="ECO:0000256" key="2">
    <source>
        <dbReference type="ARBA" id="ARBA00012418"/>
    </source>
</evidence>
<dbReference type="SUPFAM" id="SSF56553">
    <property type="entry name" value="Insert subdomain of RNA polymerase alpha subunit"/>
    <property type="match status" value="1"/>
</dbReference>
<dbReference type="HAMAP" id="MF_00059">
    <property type="entry name" value="RNApol_bact_RpoA"/>
    <property type="match status" value="1"/>
</dbReference>
<evidence type="ECO:0000256" key="11">
    <source>
        <dbReference type="HAMAP-Rule" id="MF_00059"/>
    </source>
</evidence>
<dbReference type="Gene3D" id="2.170.120.12">
    <property type="entry name" value="DNA-directed RNA polymerase, insert domain"/>
    <property type="match status" value="1"/>
</dbReference>
<dbReference type="InterPro" id="IPR036643">
    <property type="entry name" value="RNApol_insert_sf"/>
</dbReference>
<comment type="catalytic activity">
    <reaction evidence="10 11">
        <text>RNA(n) + a ribonucleoside 5'-triphosphate = RNA(n+1) + diphosphate</text>
        <dbReference type="Rhea" id="RHEA:21248"/>
        <dbReference type="Rhea" id="RHEA-COMP:14527"/>
        <dbReference type="Rhea" id="RHEA-COMP:17342"/>
        <dbReference type="ChEBI" id="CHEBI:33019"/>
        <dbReference type="ChEBI" id="CHEBI:61557"/>
        <dbReference type="ChEBI" id="CHEBI:140395"/>
        <dbReference type="EC" id="2.7.7.6"/>
    </reaction>
</comment>
<comment type="domain">
    <text evidence="11">The N-terminal domain is essential for RNAP assembly and basal transcription, whereas the C-terminal domain is involved in interaction with transcriptional regulators and with upstream promoter elements.</text>
</comment>
<evidence type="ECO:0000259" key="12">
    <source>
        <dbReference type="SMART" id="SM00662"/>
    </source>
</evidence>
<feature type="domain" description="DNA-directed RNA polymerase RpoA/D/Rpb3-type" evidence="12">
    <location>
        <begin position="23"/>
        <end position="233"/>
    </location>
</feature>
<sequence>MKWKVLQMPQTYVVDEAASSETLGRFIIEPLERGFGYTLGNTLRRVLLSSLQGAAVIACKFNNSQVLHEFSPIPGVLEDATDIVLNLKQVRFKHLGDGPRTGIYRGIGEGEIKAGDLQISSDIEVLNPDHHIATIGKDGELELEVEIATGRGYVTAEEHTKAGQRPLGTIVLDTNFSPITRVTYTVETARIGQRIDFDKLILEMETDGSILPQDALAMTAKILRDHFNIFVKFEEVFEEEEEEKVDEEFTRIKALLERSVDELELSVRSANCLRAARIRSLGDLVQKSEQEMLQYRNFGKKSLKEIQDLIESMGLHFGMDVVKYLGVRTVMDEEGDFDADVDTEAEIGLEAEAGSEPEPETEVIE</sequence>
<comment type="subunit">
    <text evidence="11">Homodimer. The RNAP catalytic core consists of 2 alpha, 1 beta, 1 beta' and 1 omega subunit. When a sigma factor is associated with the core the holoenzyme is formed, which can initiate transcription.</text>
</comment>
<keyword evidence="4 11" id="KW-0240">DNA-directed RNA polymerase</keyword>
<keyword evidence="5 11" id="KW-0808">Transferase</keyword>
<dbReference type="GO" id="GO:0003899">
    <property type="term" value="F:DNA-directed RNA polymerase activity"/>
    <property type="evidence" value="ECO:0007669"/>
    <property type="project" value="UniProtKB-EC"/>
</dbReference>
<protein>
    <recommendedName>
        <fullName evidence="3 11">DNA-directed RNA polymerase subunit alpha</fullName>
        <shortName evidence="11">RNAP subunit alpha</shortName>
        <ecNumber evidence="2 11">2.7.7.6</ecNumber>
    </recommendedName>
    <alternativeName>
        <fullName evidence="9 11">RNA polymerase subunit alpha</fullName>
    </alternativeName>
    <alternativeName>
        <fullName evidence="8 11">Transcriptase subunit alpha</fullName>
    </alternativeName>
</protein>
<feature type="region of interest" description="Alpha N-terminal domain (alpha-NTD)" evidence="11">
    <location>
        <begin position="1"/>
        <end position="234"/>
    </location>
</feature>
<dbReference type="EMBL" id="JBHPKH010000056">
    <property type="protein sequence ID" value="MFC1572970.1"/>
    <property type="molecule type" value="Genomic_DNA"/>
</dbReference>
<keyword evidence="7 11" id="KW-0804">Transcription</keyword>
<evidence type="ECO:0000256" key="10">
    <source>
        <dbReference type="ARBA" id="ARBA00048552"/>
    </source>
</evidence>
<evidence type="ECO:0000313" key="13">
    <source>
        <dbReference type="EMBL" id="MFC1572970.1"/>
    </source>
</evidence>
<dbReference type="NCBIfam" id="TIGR02027">
    <property type="entry name" value="rpoA"/>
    <property type="match status" value="1"/>
</dbReference>
<dbReference type="InterPro" id="IPR011263">
    <property type="entry name" value="DNA-dir_RNA_pol_RpoA/D/Rpb3"/>
</dbReference>
<dbReference type="Pfam" id="PF01193">
    <property type="entry name" value="RNA_pol_L"/>
    <property type="match status" value="1"/>
</dbReference>
<dbReference type="SMART" id="SM00662">
    <property type="entry name" value="RPOLD"/>
    <property type="match status" value="1"/>
</dbReference>
<evidence type="ECO:0000256" key="9">
    <source>
        <dbReference type="ARBA" id="ARBA00033070"/>
    </source>
</evidence>
<reference evidence="13 14" key="1">
    <citation type="submission" date="2024-09" db="EMBL/GenBank/DDBJ databases">
        <authorList>
            <person name="D'Angelo T."/>
        </authorList>
    </citation>
    <scope>NUCLEOTIDE SEQUENCE [LARGE SCALE GENOMIC DNA]</scope>
    <source>
        <strain evidence="13">SAG AM-320-E07</strain>
    </source>
</reference>
<dbReference type="Gene3D" id="3.30.1360.10">
    <property type="entry name" value="RNA polymerase, RBP11-like subunit"/>
    <property type="match status" value="1"/>
</dbReference>
<dbReference type="InterPro" id="IPR011773">
    <property type="entry name" value="DNA-dir_RpoA"/>
</dbReference>
<keyword evidence="6 11" id="KW-0548">Nucleotidyltransferase</keyword>
<dbReference type="SUPFAM" id="SSF47789">
    <property type="entry name" value="C-terminal domain of RNA polymerase alpha subunit"/>
    <property type="match status" value="1"/>
</dbReference>
<name>A0ABV6YKV6_UNCEI</name>
<dbReference type="CDD" id="cd06928">
    <property type="entry name" value="RNAP_alpha_NTD"/>
    <property type="match status" value="1"/>
</dbReference>
<dbReference type="EC" id="2.7.7.6" evidence="2 11"/>
<proteinExistence type="inferred from homology"/>
<dbReference type="Proteomes" id="UP001593833">
    <property type="component" value="Unassembled WGS sequence"/>
</dbReference>
<dbReference type="InterPro" id="IPR036603">
    <property type="entry name" value="RBP11-like"/>
</dbReference>
<dbReference type="InterPro" id="IPR011260">
    <property type="entry name" value="RNAP_asu_C"/>
</dbReference>
<evidence type="ECO:0000256" key="3">
    <source>
        <dbReference type="ARBA" id="ARBA00015972"/>
    </source>
</evidence>
<evidence type="ECO:0000256" key="6">
    <source>
        <dbReference type="ARBA" id="ARBA00022695"/>
    </source>
</evidence>
<evidence type="ECO:0000256" key="1">
    <source>
        <dbReference type="ARBA" id="ARBA00007123"/>
    </source>
</evidence>
<dbReference type="Pfam" id="PF01000">
    <property type="entry name" value="RNA_pol_A_bac"/>
    <property type="match status" value="1"/>
</dbReference>
<feature type="region of interest" description="Alpha C-terminal domain (alpha-CTD)" evidence="11">
    <location>
        <begin position="252"/>
        <end position="365"/>
    </location>
</feature>
<comment type="similarity">
    <text evidence="1 11">Belongs to the RNA polymerase alpha chain family.</text>
</comment>
<evidence type="ECO:0000313" key="14">
    <source>
        <dbReference type="Proteomes" id="UP001593833"/>
    </source>
</evidence>
<comment type="caution">
    <text evidence="13">The sequence shown here is derived from an EMBL/GenBank/DDBJ whole genome shotgun (WGS) entry which is preliminary data.</text>
</comment>
<dbReference type="InterPro" id="IPR011262">
    <property type="entry name" value="DNA-dir_RNA_pol_insert"/>
</dbReference>
<evidence type="ECO:0000256" key="4">
    <source>
        <dbReference type="ARBA" id="ARBA00022478"/>
    </source>
</evidence>
<comment type="function">
    <text evidence="11">DNA-dependent RNA polymerase catalyzes the transcription of DNA into RNA using the four ribonucleoside triphosphates as substrates.</text>
</comment>
<evidence type="ECO:0000256" key="8">
    <source>
        <dbReference type="ARBA" id="ARBA00032524"/>
    </source>
</evidence>
<keyword evidence="14" id="KW-1185">Reference proteome</keyword>
<gene>
    <name evidence="11" type="primary">rpoA</name>
    <name evidence="13" type="ORF">ACFL6M_05155</name>
</gene>
<dbReference type="SUPFAM" id="SSF55257">
    <property type="entry name" value="RBP11-like subunits of RNA polymerase"/>
    <property type="match status" value="1"/>
</dbReference>
<dbReference type="NCBIfam" id="NF003513">
    <property type="entry name" value="PRK05182.1-2"/>
    <property type="match status" value="1"/>
</dbReference>